<evidence type="ECO:0000313" key="1">
    <source>
        <dbReference type="EMBL" id="MPM80049.1"/>
    </source>
</evidence>
<dbReference type="AlphaFoldDB" id="A0A645CT35"/>
<sequence length="136" mass="14982">MFFPEAAETVQDRGYVDLFRFDFFMADDPDAPFTDGSMDAVADEGTGADTPLQQSARNQIVQAPGHGNRRGFEMAGQNPVVEEFFTAWRSGALQVFFQHGGDLPVFGNSRRFRRGIGQIVQSHHGNPILGFGNSII</sequence>
<reference evidence="1" key="1">
    <citation type="submission" date="2019-08" db="EMBL/GenBank/DDBJ databases">
        <authorList>
            <person name="Kucharzyk K."/>
            <person name="Murdoch R.W."/>
            <person name="Higgins S."/>
            <person name="Loffler F."/>
        </authorList>
    </citation>
    <scope>NUCLEOTIDE SEQUENCE</scope>
</reference>
<name>A0A645CT35_9ZZZZ</name>
<proteinExistence type="predicted"/>
<protein>
    <submittedName>
        <fullName evidence="1">Uncharacterized protein</fullName>
    </submittedName>
</protein>
<comment type="caution">
    <text evidence="1">The sequence shown here is derived from an EMBL/GenBank/DDBJ whole genome shotgun (WGS) entry which is preliminary data.</text>
</comment>
<gene>
    <name evidence="1" type="ORF">SDC9_127094</name>
</gene>
<dbReference type="EMBL" id="VSSQ01029782">
    <property type="protein sequence ID" value="MPM80049.1"/>
    <property type="molecule type" value="Genomic_DNA"/>
</dbReference>
<organism evidence="1">
    <name type="scientific">bioreactor metagenome</name>
    <dbReference type="NCBI Taxonomy" id="1076179"/>
    <lineage>
        <taxon>unclassified sequences</taxon>
        <taxon>metagenomes</taxon>
        <taxon>ecological metagenomes</taxon>
    </lineage>
</organism>
<accession>A0A645CT35</accession>